<dbReference type="PANTHER" id="PTHR43329">
    <property type="entry name" value="EPOXIDE HYDROLASE"/>
    <property type="match status" value="1"/>
</dbReference>
<keyword evidence="1 4" id="KW-0378">Hydrolase</keyword>
<feature type="domain" description="AB hydrolase-1" evidence="3">
    <location>
        <begin position="25"/>
        <end position="69"/>
    </location>
</feature>
<evidence type="ECO:0000259" key="3">
    <source>
        <dbReference type="Pfam" id="PF00561"/>
    </source>
</evidence>
<evidence type="ECO:0000256" key="2">
    <source>
        <dbReference type="ARBA" id="ARBA00038334"/>
    </source>
</evidence>
<dbReference type="PRINTS" id="PR00412">
    <property type="entry name" value="EPOXHYDRLASE"/>
</dbReference>
<gene>
    <name evidence="4" type="ORF">Sangu_1092500</name>
</gene>
<protein>
    <submittedName>
        <fullName evidence="4">Epoxide hydrolase A</fullName>
    </submittedName>
</protein>
<evidence type="ECO:0000256" key="1">
    <source>
        <dbReference type="ARBA" id="ARBA00022801"/>
    </source>
</evidence>
<evidence type="ECO:0000313" key="4">
    <source>
        <dbReference type="EMBL" id="KAL0348647.1"/>
    </source>
</evidence>
<dbReference type="EMBL" id="JACGWK010000006">
    <property type="protein sequence ID" value="KAL0348647.1"/>
    <property type="molecule type" value="Genomic_DNA"/>
</dbReference>
<dbReference type="Pfam" id="PF00561">
    <property type="entry name" value="Abhydrolase_1"/>
    <property type="match status" value="1"/>
</dbReference>
<accession>A0AAW2NXK2</accession>
<reference evidence="4" key="1">
    <citation type="submission" date="2020-06" db="EMBL/GenBank/DDBJ databases">
        <authorList>
            <person name="Li T."/>
            <person name="Hu X."/>
            <person name="Zhang T."/>
            <person name="Song X."/>
            <person name="Zhang H."/>
            <person name="Dai N."/>
            <person name="Sheng W."/>
            <person name="Hou X."/>
            <person name="Wei L."/>
        </authorList>
    </citation>
    <scope>NUCLEOTIDE SEQUENCE</scope>
    <source>
        <strain evidence="4">G01</strain>
        <tissue evidence="4">Leaf</tissue>
    </source>
</reference>
<dbReference type="InterPro" id="IPR000639">
    <property type="entry name" value="Epox_hydrolase-like"/>
</dbReference>
<dbReference type="InterPro" id="IPR000073">
    <property type="entry name" value="AB_hydrolase_1"/>
</dbReference>
<name>A0AAW2NXK2_9LAMI</name>
<dbReference type="InterPro" id="IPR029058">
    <property type="entry name" value="AB_hydrolase_fold"/>
</dbReference>
<comment type="caution">
    <text evidence="4">The sequence shown here is derived from an EMBL/GenBank/DDBJ whole genome shotgun (WGS) entry which is preliminary data.</text>
</comment>
<dbReference type="GO" id="GO:0016787">
    <property type="term" value="F:hydrolase activity"/>
    <property type="evidence" value="ECO:0007669"/>
    <property type="project" value="UniProtKB-KW"/>
</dbReference>
<proteinExistence type="inferred from homology"/>
<dbReference type="AlphaFoldDB" id="A0AAW2NXK2"/>
<comment type="similarity">
    <text evidence="2">Belongs to the AB hydrolase superfamily. Epoxide hydrolase family.</text>
</comment>
<sequence length="274" mass="31152">MENIEHKIIPVNGLRMHVAELGKGPLVLFVHGFPELWYSWRHQMVFLAAHGYRAVAPDFRGYGDTTGAPLDNPSKPDRVKALVNLSVAFDPRNPEVNLVELFRGLYGDDHYICRFQEPGEIEAEFANIGVKEVVKNFLAFRTPGPFYFPKGKGFGYSAERAPWLTEEDLDYYVSKFEQTGFTGGVNYYRALGLNWELTAPWSGAQVKVPAKFIIGEFDLTYHVPGTKDYIHKGGFQKFVPLLQEVVVLEGAAHFINQERPDEINELIYAFLKQF</sequence>
<dbReference type="SUPFAM" id="SSF53474">
    <property type="entry name" value="alpha/beta-Hydrolases"/>
    <property type="match status" value="1"/>
</dbReference>
<dbReference type="Gene3D" id="3.40.50.1820">
    <property type="entry name" value="alpha/beta hydrolase"/>
    <property type="match status" value="2"/>
</dbReference>
<reference evidence="4" key="2">
    <citation type="journal article" date="2024" name="Plant">
        <title>Genomic evolution and insights into agronomic trait innovations of Sesamum species.</title>
        <authorList>
            <person name="Miao H."/>
            <person name="Wang L."/>
            <person name="Qu L."/>
            <person name="Liu H."/>
            <person name="Sun Y."/>
            <person name="Le M."/>
            <person name="Wang Q."/>
            <person name="Wei S."/>
            <person name="Zheng Y."/>
            <person name="Lin W."/>
            <person name="Duan Y."/>
            <person name="Cao H."/>
            <person name="Xiong S."/>
            <person name="Wang X."/>
            <person name="Wei L."/>
            <person name="Li C."/>
            <person name="Ma Q."/>
            <person name="Ju M."/>
            <person name="Zhao R."/>
            <person name="Li G."/>
            <person name="Mu C."/>
            <person name="Tian Q."/>
            <person name="Mei H."/>
            <person name="Zhang T."/>
            <person name="Gao T."/>
            <person name="Zhang H."/>
        </authorList>
    </citation>
    <scope>NUCLEOTIDE SEQUENCE</scope>
    <source>
        <strain evidence="4">G01</strain>
    </source>
</reference>
<organism evidence="4">
    <name type="scientific">Sesamum angustifolium</name>
    <dbReference type="NCBI Taxonomy" id="2727405"/>
    <lineage>
        <taxon>Eukaryota</taxon>
        <taxon>Viridiplantae</taxon>
        <taxon>Streptophyta</taxon>
        <taxon>Embryophyta</taxon>
        <taxon>Tracheophyta</taxon>
        <taxon>Spermatophyta</taxon>
        <taxon>Magnoliopsida</taxon>
        <taxon>eudicotyledons</taxon>
        <taxon>Gunneridae</taxon>
        <taxon>Pentapetalae</taxon>
        <taxon>asterids</taxon>
        <taxon>lamiids</taxon>
        <taxon>Lamiales</taxon>
        <taxon>Pedaliaceae</taxon>
        <taxon>Sesamum</taxon>
    </lineage>
</organism>